<dbReference type="InterPro" id="IPR023026">
    <property type="entry name" value="Trp_synth_beta/beta-like"/>
</dbReference>
<dbReference type="InterPro" id="IPR002028">
    <property type="entry name" value="Trp_synthase_suA"/>
</dbReference>
<sequence>MEGIKQTFTQCKEGNRPTFVTFVRAGFPTVEEAVDITLGLEAGGAGMKYSFPFTDPFADGPTIQTANTVQSTLGMVTEAQQTGLRAPVLLMGYYNTLLSHGEEQLPNDCRATGVNGLIVIDLPPHKAVKFRNLFADSFVYIVSRMGVTGATGTLNADLPQLLKRTKQYNGNVPIAVGFGVSTRDHFLSVASIADGVVISSRIITTLTEAAPGDRSKPAEEYCAGVWGRRNFLQCRTTRGVGTNTPVHVNGTTYSKGSQSGLLDEQEAINSEGEDPKVFPAVFGEFGGSDSPELLMSCLSELEAGFEKLTNDPEPGHLHVVGRLTEQVGGATIWLKREDLNHTGSHKINNVLGKVLLARRLGKTEIITQTRAGMHGEATATVCARFNMKCTVLMGAEDIRRQALNGFTIKLLGAEAIPVEAGSKTLRDAVDESFRVVVAKVDTAYHILGSAIGPHPFPTIARTFQTVIGDQTKTQMLEQRNKPPDAVVACIGRASNHSGMFYPFINDPSVKLLGVEAGDDGLETKKHAATLIGGTKGHGQIQGTHSISAGLSYAGAGDKDVERVADELPRLGPEVGWELRF</sequence>
<evidence type="ECO:0000313" key="11">
    <source>
        <dbReference type="EMBL" id="KAE8134450.1"/>
    </source>
</evidence>
<accession>A0A5N6SL10</accession>
<dbReference type="GeneID" id="43641916"/>
<dbReference type="InterPro" id="IPR013785">
    <property type="entry name" value="Aldolase_TIM"/>
</dbReference>
<evidence type="ECO:0000259" key="10">
    <source>
        <dbReference type="Pfam" id="PF00291"/>
    </source>
</evidence>
<keyword evidence="6" id="KW-0663">Pyridoxal phosphate</keyword>
<dbReference type="UniPathway" id="UPA00035">
    <property type="reaction ID" value="UER00044"/>
</dbReference>
<evidence type="ECO:0000256" key="7">
    <source>
        <dbReference type="ARBA" id="ARBA00023141"/>
    </source>
</evidence>
<dbReference type="EC" id="4.2.1.20" evidence="3"/>
<organism evidence="11 12">
    <name type="scientific">Aspergillus pseudotamarii</name>
    <dbReference type="NCBI Taxonomy" id="132259"/>
    <lineage>
        <taxon>Eukaryota</taxon>
        <taxon>Fungi</taxon>
        <taxon>Dikarya</taxon>
        <taxon>Ascomycota</taxon>
        <taxon>Pezizomycotina</taxon>
        <taxon>Eurotiomycetes</taxon>
        <taxon>Eurotiomycetidae</taxon>
        <taxon>Eurotiales</taxon>
        <taxon>Aspergillaceae</taxon>
        <taxon>Aspergillus</taxon>
        <taxon>Aspergillus subgen. Circumdati</taxon>
    </lineage>
</organism>
<keyword evidence="5" id="KW-0822">Tryptophan biosynthesis</keyword>
<dbReference type="EMBL" id="ML743604">
    <property type="protein sequence ID" value="KAE8134450.1"/>
    <property type="molecule type" value="Genomic_DNA"/>
</dbReference>
<name>A0A5N6SL10_ASPPS</name>
<dbReference type="GO" id="GO:0005737">
    <property type="term" value="C:cytoplasm"/>
    <property type="evidence" value="ECO:0007669"/>
    <property type="project" value="TreeGrafter"/>
</dbReference>
<dbReference type="InterPro" id="IPR036052">
    <property type="entry name" value="TrpB-like_PALP_sf"/>
</dbReference>
<reference evidence="11 12" key="1">
    <citation type="submission" date="2019-04" db="EMBL/GenBank/DDBJ databases">
        <title>Friends and foes A comparative genomics study of 23 Aspergillus species from section Flavi.</title>
        <authorList>
            <consortium name="DOE Joint Genome Institute"/>
            <person name="Kjaerbolling I."/>
            <person name="Vesth T."/>
            <person name="Frisvad J.C."/>
            <person name="Nybo J.L."/>
            <person name="Theobald S."/>
            <person name="Kildgaard S."/>
            <person name="Isbrandt T."/>
            <person name="Kuo A."/>
            <person name="Sato A."/>
            <person name="Lyhne E.K."/>
            <person name="Kogle M.E."/>
            <person name="Wiebenga A."/>
            <person name="Kun R.S."/>
            <person name="Lubbers R.J."/>
            <person name="Makela M.R."/>
            <person name="Barry K."/>
            <person name="Chovatia M."/>
            <person name="Clum A."/>
            <person name="Daum C."/>
            <person name="Haridas S."/>
            <person name="He G."/>
            <person name="LaButti K."/>
            <person name="Lipzen A."/>
            <person name="Mondo S."/>
            <person name="Riley R."/>
            <person name="Salamov A."/>
            <person name="Simmons B.A."/>
            <person name="Magnuson J.K."/>
            <person name="Henrissat B."/>
            <person name="Mortensen U.H."/>
            <person name="Larsen T.O."/>
            <person name="Devries R.P."/>
            <person name="Grigoriev I.V."/>
            <person name="Machida M."/>
            <person name="Baker S.E."/>
            <person name="Andersen M.R."/>
        </authorList>
    </citation>
    <scope>NUCLEOTIDE SEQUENCE [LARGE SCALE GENOMIC DNA]</scope>
    <source>
        <strain evidence="11 12">CBS 117625</strain>
    </source>
</reference>
<evidence type="ECO:0000256" key="3">
    <source>
        <dbReference type="ARBA" id="ARBA00012043"/>
    </source>
</evidence>
<gene>
    <name evidence="11" type="ORF">BDV38DRAFT_273616</name>
</gene>
<dbReference type="Pfam" id="PF00291">
    <property type="entry name" value="PALP"/>
    <property type="match status" value="1"/>
</dbReference>
<evidence type="ECO:0000256" key="9">
    <source>
        <dbReference type="ARBA" id="ARBA00049047"/>
    </source>
</evidence>
<protein>
    <recommendedName>
        <fullName evidence="3">tryptophan synthase</fullName>
        <ecNumber evidence="3">4.2.1.20</ecNumber>
    </recommendedName>
</protein>
<evidence type="ECO:0000256" key="8">
    <source>
        <dbReference type="ARBA" id="ARBA00023239"/>
    </source>
</evidence>
<dbReference type="PANTHER" id="PTHR48077:SF3">
    <property type="entry name" value="TRYPTOPHAN SYNTHASE"/>
    <property type="match status" value="1"/>
</dbReference>
<dbReference type="Gene3D" id="3.40.50.1100">
    <property type="match status" value="2"/>
</dbReference>
<keyword evidence="4" id="KW-0028">Amino-acid biosynthesis</keyword>
<dbReference type="InterPro" id="IPR011060">
    <property type="entry name" value="RibuloseP-bd_barrel"/>
</dbReference>
<keyword evidence="12" id="KW-1185">Reference proteome</keyword>
<evidence type="ECO:0000256" key="2">
    <source>
        <dbReference type="ARBA" id="ARBA00004733"/>
    </source>
</evidence>
<dbReference type="Pfam" id="PF00290">
    <property type="entry name" value="Trp_syntA"/>
    <property type="match status" value="2"/>
</dbReference>
<proteinExistence type="predicted"/>
<dbReference type="InterPro" id="IPR001926">
    <property type="entry name" value="TrpB-like_PALP"/>
</dbReference>
<dbReference type="CDD" id="cd04724">
    <property type="entry name" value="Tryptophan_synthase_alpha"/>
    <property type="match status" value="1"/>
</dbReference>
<dbReference type="SUPFAM" id="SSF51366">
    <property type="entry name" value="Ribulose-phoshate binding barrel"/>
    <property type="match status" value="1"/>
</dbReference>
<feature type="domain" description="Tryptophan synthase beta chain-like PALP" evidence="10">
    <location>
        <begin position="320"/>
        <end position="517"/>
    </location>
</feature>
<evidence type="ECO:0000313" key="12">
    <source>
        <dbReference type="Proteomes" id="UP000325672"/>
    </source>
</evidence>
<comment type="pathway">
    <text evidence="2">Amino-acid biosynthesis; L-tryptophan biosynthesis; L-tryptophan from chorismate: step 5/5.</text>
</comment>
<dbReference type="Proteomes" id="UP000325672">
    <property type="component" value="Unassembled WGS sequence"/>
</dbReference>
<evidence type="ECO:0000256" key="5">
    <source>
        <dbReference type="ARBA" id="ARBA00022822"/>
    </source>
</evidence>
<dbReference type="AlphaFoldDB" id="A0A5N6SL10"/>
<dbReference type="PANTHER" id="PTHR48077">
    <property type="entry name" value="TRYPTOPHAN SYNTHASE-RELATED"/>
    <property type="match status" value="1"/>
</dbReference>
<keyword evidence="8" id="KW-0456">Lyase</keyword>
<dbReference type="SUPFAM" id="SSF53686">
    <property type="entry name" value="Tryptophan synthase beta subunit-like PLP-dependent enzymes"/>
    <property type="match status" value="1"/>
</dbReference>
<dbReference type="GO" id="GO:0004834">
    <property type="term" value="F:tryptophan synthase activity"/>
    <property type="evidence" value="ECO:0007669"/>
    <property type="project" value="UniProtKB-EC"/>
</dbReference>
<dbReference type="Gene3D" id="3.20.20.70">
    <property type="entry name" value="Aldolase class I"/>
    <property type="match status" value="2"/>
</dbReference>
<comment type="catalytic activity">
    <reaction evidence="9">
        <text>(1S,2R)-1-C-(indol-3-yl)glycerol 3-phosphate + L-serine = D-glyceraldehyde 3-phosphate + L-tryptophan + H2O</text>
        <dbReference type="Rhea" id="RHEA:10532"/>
        <dbReference type="ChEBI" id="CHEBI:15377"/>
        <dbReference type="ChEBI" id="CHEBI:33384"/>
        <dbReference type="ChEBI" id="CHEBI:57912"/>
        <dbReference type="ChEBI" id="CHEBI:58866"/>
        <dbReference type="ChEBI" id="CHEBI:59776"/>
        <dbReference type="EC" id="4.2.1.20"/>
    </reaction>
</comment>
<keyword evidence="7" id="KW-0057">Aromatic amino acid biosynthesis</keyword>
<evidence type="ECO:0000256" key="1">
    <source>
        <dbReference type="ARBA" id="ARBA00001933"/>
    </source>
</evidence>
<evidence type="ECO:0000256" key="6">
    <source>
        <dbReference type="ARBA" id="ARBA00022898"/>
    </source>
</evidence>
<dbReference type="OrthoDB" id="10050244at2759"/>
<comment type="cofactor">
    <cofactor evidence="1">
        <name>pyridoxal 5'-phosphate</name>
        <dbReference type="ChEBI" id="CHEBI:597326"/>
    </cofactor>
</comment>
<evidence type="ECO:0000256" key="4">
    <source>
        <dbReference type="ARBA" id="ARBA00022605"/>
    </source>
</evidence>
<dbReference type="RefSeq" id="XP_031910513.1">
    <property type="nucleotide sequence ID" value="XM_032057706.1"/>
</dbReference>